<name>A0A366HR66_9BACT</name>
<dbReference type="NCBIfam" id="NF042425">
    <property type="entry name" value="Amuc_1099_fam"/>
    <property type="match status" value="1"/>
</dbReference>
<organism evidence="2 3">
    <name type="scientific">Roseimicrobium gellanilyticum</name>
    <dbReference type="NCBI Taxonomy" id="748857"/>
    <lineage>
        <taxon>Bacteria</taxon>
        <taxon>Pseudomonadati</taxon>
        <taxon>Verrucomicrobiota</taxon>
        <taxon>Verrucomicrobiia</taxon>
        <taxon>Verrucomicrobiales</taxon>
        <taxon>Verrucomicrobiaceae</taxon>
        <taxon>Roseimicrobium</taxon>
    </lineage>
</organism>
<sequence>MQKKQSNYERVILGLMAVLALAASGWFIYQALGFANTLEPKPFTKKNERDLPPIEKVDLAIKNIVTPPAPWVAPERANKRVPLNKSVLLVLKDEQLFDLALPEPKLRDPMTNEYLVKYELQYLLPNVASLDPDSDGFTNLEEFTAQPQTNPKDPKSMPPVTDKLFLVERISNDYKITLRSSSAPFQVATPNEAKRRNWFVDPDAKDSLGNPDAKARSFGGSTGERFLATKFEKKSVPDPRLGELDVSELTIKELVTDKPFVLIMKQELNLAVYEAKMEFRLRAPAVPLPPVKEGDQFRIPGFEATTYKVLKINEDSVNIAPVGADGTVDESKPILIKRA</sequence>
<keyword evidence="3" id="KW-1185">Reference proteome</keyword>
<dbReference type="RefSeq" id="WP_113958463.1">
    <property type="nucleotide sequence ID" value="NZ_QNRR01000003.1"/>
</dbReference>
<dbReference type="AlphaFoldDB" id="A0A366HR66"/>
<dbReference type="Proteomes" id="UP000253426">
    <property type="component" value="Unassembled WGS sequence"/>
</dbReference>
<keyword evidence="1" id="KW-0472">Membrane</keyword>
<keyword evidence="1" id="KW-1133">Transmembrane helix</keyword>
<dbReference type="EMBL" id="QNRR01000003">
    <property type="protein sequence ID" value="RBP45339.1"/>
    <property type="molecule type" value="Genomic_DNA"/>
</dbReference>
<gene>
    <name evidence="2" type="ORF">DES53_103337</name>
</gene>
<accession>A0A366HR66</accession>
<feature type="transmembrane region" description="Helical" evidence="1">
    <location>
        <begin position="12"/>
        <end position="32"/>
    </location>
</feature>
<proteinExistence type="predicted"/>
<evidence type="ECO:0000313" key="3">
    <source>
        <dbReference type="Proteomes" id="UP000253426"/>
    </source>
</evidence>
<dbReference type="InterPro" id="IPR049974">
    <property type="entry name" value="Amuc_1099-like"/>
</dbReference>
<comment type="caution">
    <text evidence="2">The sequence shown here is derived from an EMBL/GenBank/DDBJ whole genome shotgun (WGS) entry which is preliminary data.</text>
</comment>
<reference evidence="2 3" key="1">
    <citation type="submission" date="2018-06" db="EMBL/GenBank/DDBJ databases">
        <title>Genomic Encyclopedia of Type Strains, Phase IV (KMG-IV): sequencing the most valuable type-strain genomes for metagenomic binning, comparative biology and taxonomic classification.</title>
        <authorList>
            <person name="Goeker M."/>
        </authorList>
    </citation>
    <scope>NUCLEOTIDE SEQUENCE [LARGE SCALE GENOMIC DNA]</scope>
    <source>
        <strain evidence="2 3">DSM 25532</strain>
    </source>
</reference>
<dbReference type="OrthoDB" id="194897at2"/>
<evidence type="ECO:0000256" key="1">
    <source>
        <dbReference type="SAM" id="Phobius"/>
    </source>
</evidence>
<protein>
    <submittedName>
        <fullName evidence="2">Uncharacterized protein</fullName>
    </submittedName>
</protein>
<evidence type="ECO:0000313" key="2">
    <source>
        <dbReference type="EMBL" id="RBP45339.1"/>
    </source>
</evidence>
<keyword evidence="1" id="KW-0812">Transmembrane</keyword>